<dbReference type="PROSITE" id="PS51050">
    <property type="entry name" value="ZF_CW"/>
    <property type="match status" value="1"/>
</dbReference>
<keyword evidence="2" id="KW-0863">Zinc-finger</keyword>
<dbReference type="AlphaFoldDB" id="A0AAD8U6W7"/>
<protein>
    <recommendedName>
        <fullName evidence="4">CW-type domain-containing protein</fullName>
    </recommendedName>
</protein>
<dbReference type="Pfam" id="PF07496">
    <property type="entry name" value="zf-CW"/>
    <property type="match status" value="1"/>
</dbReference>
<feature type="domain" description="CW-type" evidence="4">
    <location>
        <begin position="33"/>
        <end position="83"/>
    </location>
</feature>
<evidence type="ECO:0000259" key="4">
    <source>
        <dbReference type="PROSITE" id="PS51050"/>
    </source>
</evidence>
<accession>A0AAD8U6W7</accession>
<dbReference type="InterPro" id="IPR011124">
    <property type="entry name" value="Znf_CW"/>
</dbReference>
<dbReference type="GO" id="GO:0008270">
    <property type="term" value="F:zinc ion binding"/>
    <property type="evidence" value="ECO:0007669"/>
    <property type="project" value="UniProtKB-KW"/>
</dbReference>
<evidence type="ECO:0000313" key="6">
    <source>
        <dbReference type="Proteomes" id="UP001231189"/>
    </source>
</evidence>
<name>A0AAD8U6W7_LOLMU</name>
<dbReference type="Proteomes" id="UP001231189">
    <property type="component" value="Unassembled WGS sequence"/>
</dbReference>
<evidence type="ECO:0000256" key="3">
    <source>
        <dbReference type="ARBA" id="ARBA00022833"/>
    </source>
</evidence>
<evidence type="ECO:0000256" key="2">
    <source>
        <dbReference type="ARBA" id="ARBA00022771"/>
    </source>
</evidence>
<organism evidence="5 6">
    <name type="scientific">Lolium multiflorum</name>
    <name type="common">Italian ryegrass</name>
    <name type="synonym">Lolium perenne subsp. multiflorum</name>
    <dbReference type="NCBI Taxonomy" id="4521"/>
    <lineage>
        <taxon>Eukaryota</taxon>
        <taxon>Viridiplantae</taxon>
        <taxon>Streptophyta</taxon>
        <taxon>Embryophyta</taxon>
        <taxon>Tracheophyta</taxon>
        <taxon>Spermatophyta</taxon>
        <taxon>Magnoliopsida</taxon>
        <taxon>Liliopsida</taxon>
        <taxon>Poales</taxon>
        <taxon>Poaceae</taxon>
        <taxon>BOP clade</taxon>
        <taxon>Pooideae</taxon>
        <taxon>Poodae</taxon>
        <taxon>Poeae</taxon>
        <taxon>Poeae Chloroplast Group 2 (Poeae type)</taxon>
        <taxon>Loliodinae</taxon>
        <taxon>Loliinae</taxon>
        <taxon>Lolium</taxon>
    </lineage>
</organism>
<evidence type="ECO:0000313" key="5">
    <source>
        <dbReference type="EMBL" id="KAK1698993.1"/>
    </source>
</evidence>
<reference evidence="5" key="1">
    <citation type="submission" date="2023-07" db="EMBL/GenBank/DDBJ databases">
        <title>A chromosome-level genome assembly of Lolium multiflorum.</title>
        <authorList>
            <person name="Chen Y."/>
            <person name="Copetti D."/>
            <person name="Kolliker R."/>
            <person name="Studer B."/>
        </authorList>
    </citation>
    <scope>NUCLEOTIDE SEQUENCE</scope>
    <source>
        <strain evidence="5">02402/16</strain>
        <tissue evidence="5">Leaf</tissue>
    </source>
</reference>
<keyword evidence="3" id="KW-0862">Zinc</keyword>
<dbReference type="Gene3D" id="3.30.40.100">
    <property type="match status" value="1"/>
</dbReference>
<keyword evidence="1" id="KW-0479">Metal-binding</keyword>
<keyword evidence="6" id="KW-1185">Reference proteome</keyword>
<gene>
    <name evidence="5" type="ORF">QYE76_015690</name>
</gene>
<dbReference type="EMBL" id="JAUUTY010000001">
    <property type="protein sequence ID" value="KAK1698993.1"/>
    <property type="molecule type" value="Genomic_DNA"/>
</dbReference>
<proteinExistence type="predicted"/>
<evidence type="ECO:0000256" key="1">
    <source>
        <dbReference type="ARBA" id="ARBA00022723"/>
    </source>
</evidence>
<sequence>MYAKLEEWLGRKTDEYWNTNFDNLELRKGGELIKAVDDVVQCRSCRKFRKLNQGFNTASLPLDWFCHMEPFNGNCDIPEEELEVAVITVAEKISGHNKVENFRQDEDVKNVRLISTPTHNKGMSSSGSTICEDELSSGCRNRYKKQR</sequence>
<comment type="caution">
    <text evidence="5">The sequence shown here is derived from an EMBL/GenBank/DDBJ whole genome shotgun (WGS) entry which is preliminary data.</text>
</comment>